<sequence length="249" mass="26462">MTLDPGLDTGRTDVHRLAAAARSILSCPAEVQLVVDGIDDLAGAAGGDPLEMQDHSGRPVFTCPTNSALAMAAAERRGALLSLDSGLGRADSIDRDATLTLSGRLEVLGPEACPCCDEVRLRVAMALDFAVLTRTSAPATAPEETRVRVPLAAFTSSEHDLNRGLLQRSVEHANSCHQDELRRAIATRTDTRLGNIVGVHLADLSPEHVVLQWVDLTGAHQATLTFPRTAATSHELGELLRTELHSGLC</sequence>
<accession>A0A4S8NKR5</accession>
<evidence type="ECO:0000313" key="1">
    <source>
        <dbReference type="EMBL" id="THV17640.1"/>
    </source>
</evidence>
<comment type="caution">
    <text evidence="1">The sequence shown here is derived from an EMBL/GenBank/DDBJ whole genome shotgun (WGS) entry which is preliminary data.</text>
</comment>
<dbReference type="EMBL" id="STGW01000002">
    <property type="protein sequence ID" value="THV17640.1"/>
    <property type="molecule type" value="Genomic_DNA"/>
</dbReference>
<reference evidence="1 2" key="1">
    <citation type="journal article" date="2009" name="Int. J. Syst. Evol. Microbiol.">
        <title>Nocardioides caeni sp. nov., isolated from wastewater.</title>
        <authorList>
            <person name="Yoon J.H."/>
            <person name="Kang S.J."/>
            <person name="Park S."/>
            <person name="Kim W."/>
            <person name="Oh T.K."/>
        </authorList>
    </citation>
    <scope>NUCLEOTIDE SEQUENCE [LARGE SCALE GENOMIC DNA]</scope>
    <source>
        <strain evidence="1 2">DSM 23134</strain>
    </source>
</reference>
<protein>
    <recommendedName>
        <fullName evidence="3">DUF2470 domain-containing protein</fullName>
    </recommendedName>
</protein>
<dbReference type="RefSeq" id="WP_136561576.1">
    <property type="nucleotide sequence ID" value="NZ_BAABLS010000001.1"/>
</dbReference>
<organism evidence="1 2">
    <name type="scientific">Nocardioides caeni</name>
    <dbReference type="NCBI Taxonomy" id="574700"/>
    <lineage>
        <taxon>Bacteria</taxon>
        <taxon>Bacillati</taxon>
        <taxon>Actinomycetota</taxon>
        <taxon>Actinomycetes</taxon>
        <taxon>Propionibacteriales</taxon>
        <taxon>Nocardioidaceae</taxon>
        <taxon>Nocardioides</taxon>
    </lineage>
</organism>
<dbReference type="Proteomes" id="UP000307087">
    <property type="component" value="Unassembled WGS sequence"/>
</dbReference>
<name>A0A4S8NKR5_9ACTN</name>
<gene>
    <name evidence="1" type="ORF">E9934_03920</name>
</gene>
<proteinExistence type="predicted"/>
<dbReference type="AlphaFoldDB" id="A0A4S8NKR5"/>
<evidence type="ECO:0000313" key="2">
    <source>
        <dbReference type="Proteomes" id="UP000307087"/>
    </source>
</evidence>
<keyword evidence="2" id="KW-1185">Reference proteome</keyword>
<evidence type="ECO:0008006" key="3">
    <source>
        <dbReference type="Google" id="ProtNLM"/>
    </source>
</evidence>
<dbReference type="OrthoDB" id="3770774at2"/>